<protein>
    <submittedName>
        <fullName evidence="2">Uncharacterized protein</fullName>
    </submittedName>
</protein>
<dbReference type="AlphaFoldDB" id="A0A5J4ZC08"/>
<evidence type="ECO:0000313" key="2">
    <source>
        <dbReference type="EMBL" id="KAA8515246.1"/>
    </source>
</evidence>
<reference evidence="2 3" key="1">
    <citation type="submission" date="2019-09" db="EMBL/GenBank/DDBJ databases">
        <title>A chromosome-level genome assembly of the Chinese tupelo Nyssa sinensis.</title>
        <authorList>
            <person name="Yang X."/>
            <person name="Kang M."/>
            <person name="Yang Y."/>
            <person name="Xiong H."/>
            <person name="Wang M."/>
            <person name="Zhang Z."/>
            <person name="Wang Z."/>
            <person name="Wu H."/>
            <person name="Ma T."/>
            <person name="Liu J."/>
            <person name="Xi Z."/>
        </authorList>
    </citation>
    <scope>NUCLEOTIDE SEQUENCE [LARGE SCALE GENOMIC DNA]</scope>
    <source>
        <strain evidence="2">J267</strain>
        <tissue evidence="2">Leaf</tissue>
    </source>
</reference>
<keyword evidence="3" id="KW-1185">Reference proteome</keyword>
<name>A0A5J4ZC08_9ASTE</name>
<dbReference type="Proteomes" id="UP000325577">
    <property type="component" value="Linkage Group LG9"/>
</dbReference>
<dbReference type="EMBL" id="CM018052">
    <property type="protein sequence ID" value="KAA8515246.1"/>
    <property type="molecule type" value="Genomic_DNA"/>
</dbReference>
<organism evidence="2 3">
    <name type="scientific">Nyssa sinensis</name>
    <dbReference type="NCBI Taxonomy" id="561372"/>
    <lineage>
        <taxon>Eukaryota</taxon>
        <taxon>Viridiplantae</taxon>
        <taxon>Streptophyta</taxon>
        <taxon>Embryophyta</taxon>
        <taxon>Tracheophyta</taxon>
        <taxon>Spermatophyta</taxon>
        <taxon>Magnoliopsida</taxon>
        <taxon>eudicotyledons</taxon>
        <taxon>Gunneridae</taxon>
        <taxon>Pentapetalae</taxon>
        <taxon>asterids</taxon>
        <taxon>Cornales</taxon>
        <taxon>Nyssaceae</taxon>
        <taxon>Nyssa</taxon>
    </lineage>
</organism>
<accession>A0A5J4ZC08</accession>
<evidence type="ECO:0000256" key="1">
    <source>
        <dbReference type="SAM" id="MobiDB-lite"/>
    </source>
</evidence>
<proteinExistence type="predicted"/>
<evidence type="ECO:0000313" key="3">
    <source>
        <dbReference type="Proteomes" id="UP000325577"/>
    </source>
</evidence>
<sequence>MGEKNEGSPCFVPFSKVKKGRVSRMSAIRVLEDSEGSDDGGKSYRDVLVGNGAAVPKAAGDMSGGMQAGDLNSKD</sequence>
<feature type="region of interest" description="Disordered" evidence="1">
    <location>
        <begin position="56"/>
        <end position="75"/>
    </location>
</feature>
<gene>
    <name evidence="2" type="ORF">F0562_018524</name>
</gene>